<keyword evidence="10" id="KW-1185">Reference proteome</keyword>
<feature type="compositionally biased region" description="Basic and acidic residues" evidence="7">
    <location>
        <begin position="85"/>
        <end position="96"/>
    </location>
</feature>
<feature type="region of interest" description="Disordered" evidence="7">
    <location>
        <begin position="1902"/>
        <end position="1947"/>
    </location>
</feature>
<feature type="compositionally biased region" description="Basic and acidic residues" evidence="7">
    <location>
        <begin position="2403"/>
        <end position="2414"/>
    </location>
</feature>
<feature type="region of interest" description="Disordered" evidence="7">
    <location>
        <begin position="82"/>
        <end position="119"/>
    </location>
</feature>
<feature type="compositionally biased region" description="Polar residues" evidence="7">
    <location>
        <begin position="40"/>
        <end position="49"/>
    </location>
</feature>
<feature type="compositionally biased region" description="Basic and acidic residues" evidence="7">
    <location>
        <begin position="324"/>
        <end position="347"/>
    </location>
</feature>
<feature type="compositionally biased region" description="Low complexity" evidence="7">
    <location>
        <begin position="187"/>
        <end position="203"/>
    </location>
</feature>
<feature type="coiled-coil region" evidence="6">
    <location>
        <begin position="2069"/>
        <end position="2234"/>
    </location>
</feature>
<evidence type="ECO:0000256" key="7">
    <source>
        <dbReference type="SAM" id="MobiDB-lite"/>
    </source>
</evidence>
<feature type="coiled-coil region" evidence="6">
    <location>
        <begin position="1327"/>
        <end position="1375"/>
    </location>
</feature>
<feature type="compositionally biased region" description="Basic and acidic residues" evidence="7">
    <location>
        <begin position="596"/>
        <end position="610"/>
    </location>
</feature>
<dbReference type="InterPro" id="IPR028745">
    <property type="entry name" value="AKAP9/Pericentrin"/>
</dbReference>
<dbReference type="EMBL" id="CH933809">
    <property type="protein sequence ID" value="KRG06774.1"/>
    <property type="molecule type" value="Genomic_DNA"/>
</dbReference>
<comment type="subcellular location">
    <subcellularLocation>
        <location evidence="1">Cytoplasm</location>
        <location evidence="1">Cytoskeleton</location>
        <location evidence="1">Microtubule organizing center</location>
        <location evidence="1">Centrosome</location>
    </subcellularLocation>
</comment>
<feature type="coiled-coil region" evidence="6">
    <location>
        <begin position="879"/>
        <end position="910"/>
    </location>
</feature>
<reference evidence="9 10" key="1">
    <citation type="journal article" date="2007" name="Nature">
        <title>Evolution of genes and genomes on the Drosophila phylogeny.</title>
        <authorList>
            <consortium name="Drosophila 12 Genomes Consortium"/>
            <person name="Clark A.G."/>
            <person name="Eisen M.B."/>
            <person name="Smith D.R."/>
            <person name="Bergman C.M."/>
            <person name="Oliver B."/>
            <person name="Markow T.A."/>
            <person name="Kaufman T.C."/>
            <person name="Kellis M."/>
            <person name="Gelbart W."/>
            <person name="Iyer V.N."/>
            <person name="Pollard D.A."/>
            <person name="Sackton T.B."/>
            <person name="Larracuente A.M."/>
            <person name="Singh N.D."/>
            <person name="Abad J.P."/>
            <person name="Abt D.N."/>
            <person name="Adryan B."/>
            <person name="Aguade M."/>
            <person name="Akashi H."/>
            <person name="Anderson W.W."/>
            <person name="Aquadro C.F."/>
            <person name="Ardell D.H."/>
            <person name="Arguello R."/>
            <person name="Artieri C.G."/>
            <person name="Barbash D.A."/>
            <person name="Barker D."/>
            <person name="Barsanti P."/>
            <person name="Batterham P."/>
            <person name="Batzoglou S."/>
            <person name="Begun D."/>
            <person name="Bhutkar A."/>
            <person name="Blanco E."/>
            <person name="Bosak S.A."/>
            <person name="Bradley R.K."/>
            <person name="Brand A.D."/>
            <person name="Brent M.R."/>
            <person name="Brooks A.N."/>
            <person name="Brown R.H."/>
            <person name="Butlin R.K."/>
            <person name="Caggese C."/>
            <person name="Calvi B.R."/>
            <person name="Bernardo de Carvalho A."/>
            <person name="Caspi A."/>
            <person name="Castrezana S."/>
            <person name="Celniker S.E."/>
            <person name="Chang J.L."/>
            <person name="Chapple C."/>
            <person name="Chatterji S."/>
            <person name="Chinwalla A."/>
            <person name="Civetta A."/>
            <person name="Clifton S.W."/>
            <person name="Comeron J.M."/>
            <person name="Costello J.C."/>
            <person name="Coyne J.A."/>
            <person name="Daub J."/>
            <person name="David R.G."/>
            <person name="Delcher A.L."/>
            <person name="Delehaunty K."/>
            <person name="Do C.B."/>
            <person name="Ebling H."/>
            <person name="Edwards K."/>
            <person name="Eickbush T."/>
            <person name="Evans J.D."/>
            <person name="Filipski A."/>
            <person name="Findeiss S."/>
            <person name="Freyhult E."/>
            <person name="Fulton L."/>
            <person name="Fulton R."/>
            <person name="Garcia A.C."/>
            <person name="Gardiner A."/>
            <person name="Garfield D.A."/>
            <person name="Garvin B.E."/>
            <person name="Gibson G."/>
            <person name="Gilbert D."/>
            <person name="Gnerre S."/>
            <person name="Godfrey J."/>
            <person name="Good R."/>
            <person name="Gotea V."/>
            <person name="Gravely B."/>
            <person name="Greenberg A.J."/>
            <person name="Griffiths-Jones S."/>
            <person name="Gross S."/>
            <person name="Guigo R."/>
            <person name="Gustafson E.A."/>
            <person name="Haerty W."/>
            <person name="Hahn M.W."/>
            <person name="Halligan D.L."/>
            <person name="Halpern A.L."/>
            <person name="Halter G.M."/>
            <person name="Han M.V."/>
            <person name="Heger A."/>
            <person name="Hillier L."/>
            <person name="Hinrichs A.S."/>
            <person name="Holmes I."/>
            <person name="Hoskins R.A."/>
            <person name="Hubisz M.J."/>
            <person name="Hultmark D."/>
            <person name="Huntley M.A."/>
            <person name="Jaffe D.B."/>
            <person name="Jagadeeshan S."/>
            <person name="Jeck W.R."/>
            <person name="Johnson J."/>
            <person name="Jones C.D."/>
            <person name="Jordan W.C."/>
            <person name="Karpen G.H."/>
            <person name="Kataoka E."/>
            <person name="Keightley P.D."/>
            <person name="Kheradpour P."/>
            <person name="Kirkness E.F."/>
            <person name="Koerich L.B."/>
            <person name="Kristiansen K."/>
            <person name="Kudrna D."/>
            <person name="Kulathinal R.J."/>
            <person name="Kumar S."/>
            <person name="Kwok R."/>
            <person name="Lander E."/>
            <person name="Langley C.H."/>
            <person name="Lapoint R."/>
            <person name="Lazzaro B.P."/>
            <person name="Lee S.J."/>
            <person name="Levesque L."/>
            <person name="Li R."/>
            <person name="Lin C.F."/>
            <person name="Lin M.F."/>
            <person name="Lindblad-Toh K."/>
            <person name="Llopart A."/>
            <person name="Long M."/>
            <person name="Low L."/>
            <person name="Lozovsky E."/>
            <person name="Lu J."/>
            <person name="Luo M."/>
            <person name="Machado C.A."/>
            <person name="Makalowski W."/>
            <person name="Marzo M."/>
            <person name="Matsuda M."/>
            <person name="Matzkin L."/>
            <person name="McAllister B."/>
            <person name="McBride C.S."/>
            <person name="McKernan B."/>
            <person name="McKernan K."/>
            <person name="Mendez-Lago M."/>
            <person name="Minx P."/>
            <person name="Mollenhauer M.U."/>
            <person name="Montooth K."/>
            <person name="Mount S.M."/>
            <person name="Mu X."/>
            <person name="Myers E."/>
            <person name="Negre B."/>
            <person name="Newfeld S."/>
            <person name="Nielsen R."/>
            <person name="Noor M.A."/>
            <person name="O'Grady P."/>
            <person name="Pachter L."/>
            <person name="Papaceit M."/>
            <person name="Parisi M.J."/>
            <person name="Parisi M."/>
            <person name="Parts L."/>
            <person name="Pedersen J.S."/>
            <person name="Pesole G."/>
            <person name="Phillippy A.M."/>
            <person name="Ponting C.P."/>
            <person name="Pop M."/>
            <person name="Porcelli D."/>
            <person name="Powell J.R."/>
            <person name="Prohaska S."/>
            <person name="Pruitt K."/>
            <person name="Puig M."/>
            <person name="Quesneville H."/>
            <person name="Ram K.R."/>
            <person name="Rand D."/>
            <person name="Rasmussen M.D."/>
            <person name="Reed L.K."/>
            <person name="Reenan R."/>
            <person name="Reily A."/>
            <person name="Remington K.A."/>
            <person name="Rieger T.T."/>
            <person name="Ritchie M.G."/>
            <person name="Robin C."/>
            <person name="Rogers Y.H."/>
            <person name="Rohde C."/>
            <person name="Rozas J."/>
            <person name="Rubenfield M.J."/>
            <person name="Ruiz A."/>
            <person name="Russo S."/>
            <person name="Salzberg S.L."/>
            <person name="Sanchez-Gracia A."/>
            <person name="Saranga D.J."/>
            <person name="Sato H."/>
            <person name="Schaeffer S.W."/>
            <person name="Schatz M.C."/>
            <person name="Schlenke T."/>
            <person name="Schwartz R."/>
            <person name="Segarra C."/>
            <person name="Singh R.S."/>
            <person name="Sirot L."/>
            <person name="Sirota M."/>
            <person name="Sisneros N.B."/>
            <person name="Smith C.D."/>
            <person name="Smith T.F."/>
            <person name="Spieth J."/>
            <person name="Stage D.E."/>
            <person name="Stark A."/>
            <person name="Stephan W."/>
            <person name="Strausberg R.L."/>
            <person name="Strempel S."/>
            <person name="Sturgill D."/>
            <person name="Sutton G."/>
            <person name="Sutton G.G."/>
            <person name="Tao W."/>
            <person name="Teichmann S."/>
            <person name="Tobari Y.N."/>
            <person name="Tomimura Y."/>
            <person name="Tsolas J.M."/>
            <person name="Valente V.L."/>
            <person name="Venter E."/>
            <person name="Venter J.C."/>
            <person name="Vicario S."/>
            <person name="Vieira F.G."/>
            <person name="Vilella A.J."/>
            <person name="Villasante A."/>
            <person name="Walenz B."/>
            <person name="Wang J."/>
            <person name="Wasserman M."/>
            <person name="Watts T."/>
            <person name="Wilson D."/>
            <person name="Wilson R.K."/>
            <person name="Wing R.A."/>
            <person name="Wolfner M.F."/>
            <person name="Wong A."/>
            <person name="Wong G.K."/>
            <person name="Wu C.I."/>
            <person name="Wu G."/>
            <person name="Yamamoto D."/>
            <person name="Yang H.P."/>
            <person name="Yang S.P."/>
            <person name="Yorke J.A."/>
            <person name="Yoshida K."/>
            <person name="Zdobnov E."/>
            <person name="Zhang P."/>
            <person name="Zhang Y."/>
            <person name="Zimin A.V."/>
            <person name="Baldwin J."/>
            <person name="Abdouelleil A."/>
            <person name="Abdulkadir J."/>
            <person name="Abebe A."/>
            <person name="Abera B."/>
            <person name="Abreu J."/>
            <person name="Acer S.C."/>
            <person name="Aftuck L."/>
            <person name="Alexander A."/>
            <person name="An P."/>
            <person name="Anderson E."/>
            <person name="Anderson S."/>
            <person name="Arachi H."/>
            <person name="Azer M."/>
            <person name="Bachantsang P."/>
            <person name="Barry A."/>
            <person name="Bayul T."/>
            <person name="Berlin A."/>
            <person name="Bessette D."/>
            <person name="Bloom T."/>
            <person name="Blye J."/>
            <person name="Boguslavskiy L."/>
            <person name="Bonnet C."/>
            <person name="Boukhgalter B."/>
            <person name="Bourzgui I."/>
            <person name="Brown A."/>
            <person name="Cahill P."/>
            <person name="Channer S."/>
            <person name="Cheshatsang Y."/>
            <person name="Chuda L."/>
            <person name="Citroen M."/>
            <person name="Collymore A."/>
            <person name="Cooke P."/>
            <person name="Costello M."/>
            <person name="D'Aco K."/>
            <person name="Daza R."/>
            <person name="De Haan G."/>
            <person name="DeGray S."/>
            <person name="DeMaso C."/>
            <person name="Dhargay N."/>
            <person name="Dooley K."/>
            <person name="Dooley E."/>
            <person name="Doricent M."/>
            <person name="Dorje P."/>
            <person name="Dorjee K."/>
            <person name="Dupes A."/>
            <person name="Elong R."/>
            <person name="Falk J."/>
            <person name="Farina A."/>
            <person name="Faro S."/>
            <person name="Ferguson D."/>
            <person name="Fisher S."/>
            <person name="Foley C.D."/>
            <person name="Franke A."/>
            <person name="Friedrich D."/>
            <person name="Gadbois L."/>
            <person name="Gearin G."/>
            <person name="Gearin C.R."/>
            <person name="Giannoukos G."/>
            <person name="Goode T."/>
            <person name="Graham J."/>
            <person name="Grandbois E."/>
            <person name="Grewal S."/>
            <person name="Gyaltsen K."/>
            <person name="Hafez N."/>
            <person name="Hagos B."/>
            <person name="Hall J."/>
            <person name="Henson C."/>
            <person name="Hollinger A."/>
            <person name="Honan T."/>
            <person name="Huard M.D."/>
            <person name="Hughes L."/>
            <person name="Hurhula B."/>
            <person name="Husby M.E."/>
            <person name="Kamat A."/>
            <person name="Kanga B."/>
            <person name="Kashin S."/>
            <person name="Khazanovich D."/>
            <person name="Kisner P."/>
            <person name="Lance K."/>
            <person name="Lara M."/>
            <person name="Lee W."/>
            <person name="Lennon N."/>
            <person name="Letendre F."/>
            <person name="LeVine R."/>
            <person name="Lipovsky A."/>
            <person name="Liu X."/>
            <person name="Liu J."/>
            <person name="Liu S."/>
            <person name="Lokyitsang T."/>
            <person name="Lokyitsang Y."/>
            <person name="Lubonja R."/>
            <person name="Lui A."/>
            <person name="MacDonald P."/>
            <person name="Magnisalis V."/>
            <person name="Maru K."/>
            <person name="Matthews C."/>
            <person name="McCusker W."/>
            <person name="McDonough S."/>
            <person name="Mehta T."/>
            <person name="Meldrim J."/>
            <person name="Meneus L."/>
            <person name="Mihai O."/>
            <person name="Mihalev A."/>
            <person name="Mihova T."/>
            <person name="Mittelman R."/>
            <person name="Mlenga V."/>
            <person name="Montmayeur A."/>
            <person name="Mulrain L."/>
            <person name="Navidi A."/>
            <person name="Naylor J."/>
            <person name="Negash T."/>
            <person name="Nguyen T."/>
            <person name="Nguyen N."/>
            <person name="Nicol R."/>
            <person name="Norbu C."/>
            <person name="Norbu N."/>
            <person name="Novod N."/>
            <person name="O'Neill B."/>
            <person name="Osman S."/>
            <person name="Markiewicz E."/>
            <person name="Oyono O.L."/>
            <person name="Patti C."/>
            <person name="Phunkhang P."/>
            <person name="Pierre F."/>
            <person name="Priest M."/>
            <person name="Raghuraman S."/>
            <person name="Rege F."/>
            <person name="Reyes R."/>
            <person name="Rise C."/>
            <person name="Rogov P."/>
            <person name="Ross K."/>
            <person name="Ryan E."/>
            <person name="Settipalli S."/>
            <person name="Shea T."/>
            <person name="Sherpa N."/>
            <person name="Shi L."/>
            <person name="Shih D."/>
            <person name="Sparrow T."/>
            <person name="Spaulding J."/>
            <person name="Stalker J."/>
            <person name="Stange-Thomann N."/>
            <person name="Stavropoulos S."/>
            <person name="Stone C."/>
            <person name="Strader C."/>
            <person name="Tesfaye S."/>
            <person name="Thomson T."/>
            <person name="Thoulutsang Y."/>
            <person name="Thoulutsang D."/>
            <person name="Topham K."/>
            <person name="Topping I."/>
            <person name="Tsamla T."/>
            <person name="Vassiliev H."/>
            <person name="Vo A."/>
            <person name="Wangchuk T."/>
            <person name="Wangdi T."/>
            <person name="Weiand M."/>
            <person name="Wilkinson J."/>
            <person name="Wilson A."/>
            <person name="Yadav S."/>
            <person name="Young G."/>
            <person name="Yu Q."/>
            <person name="Zembek L."/>
            <person name="Zhong D."/>
            <person name="Zimmer A."/>
            <person name="Zwirko Z."/>
            <person name="Jaffe D.B."/>
            <person name="Alvarez P."/>
            <person name="Brockman W."/>
            <person name="Butler J."/>
            <person name="Chin C."/>
            <person name="Gnerre S."/>
            <person name="Grabherr M."/>
            <person name="Kleber M."/>
            <person name="Mauceli E."/>
            <person name="MacCallum I."/>
        </authorList>
    </citation>
    <scope>NUCLEOTIDE SEQUENCE [LARGE SCALE GENOMIC DNA]</scope>
    <source>
        <strain evidence="10">Tucson 15081-1352.22</strain>
    </source>
</reference>
<name>A0A0Q9XDV9_DROMO</name>
<protein>
    <submittedName>
        <fullName evidence="9">Uncharacterized protein, isoform I</fullName>
    </submittedName>
</protein>
<feature type="compositionally biased region" description="Low complexity" evidence="7">
    <location>
        <begin position="1666"/>
        <end position="1680"/>
    </location>
</feature>
<evidence type="ECO:0000313" key="9">
    <source>
        <dbReference type="EMBL" id="KRG06774.1"/>
    </source>
</evidence>
<dbReference type="PANTHER" id="PTHR44981:SF2">
    <property type="entry name" value="PERICENTRIN-LIKE PROTEIN, ISOFORM F"/>
    <property type="match status" value="1"/>
</dbReference>
<feature type="compositionally biased region" description="Acidic residues" evidence="7">
    <location>
        <begin position="292"/>
        <end position="301"/>
    </location>
</feature>
<dbReference type="GO" id="GO:0005813">
    <property type="term" value="C:centrosome"/>
    <property type="evidence" value="ECO:0007669"/>
    <property type="project" value="UniProtKB-SubCell"/>
</dbReference>
<feature type="coiled-coil region" evidence="6">
    <location>
        <begin position="1446"/>
        <end position="1551"/>
    </location>
</feature>
<feature type="region of interest" description="Disordered" evidence="7">
    <location>
        <begin position="2428"/>
        <end position="2451"/>
    </location>
</feature>
<feature type="compositionally biased region" description="Basic and acidic residues" evidence="7">
    <location>
        <begin position="2431"/>
        <end position="2451"/>
    </location>
</feature>
<keyword evidence="4 6" id="KW-0175">Coiled coil</keyword>
<feature type="coiled-coil region" evidence="6">
    <location>
        <begin position="626"/>
        <end position="660"/>
    </location>
</feature>
<dbReference type="SMR" id="A0A0Q9XDV9"/>
<evidence type="ECO:0000256" key="3">
    <source>
        <dbReference type="ARBA" id="ARBA00022553"/>
    </source>
</evidence>
<feature type="compositionally biased region" description="Basic and acidic residues" evidence="7">
    <location>
        <begin position="412"/>
        <end position="422"/>
    </location>
</feature>
<evidence type="ECO:0000256" key="6">
    <source>
        <dbReference type="SAM" id="Coils"/>
    </source>
</evidence>
<organism evidence="9 10">
    <name type="scientific">Drosophila mojavensis</name>
    <name type="common">Fruit fly</name>
    <dbReference type="NCBI Taxonomy" id="7230"/>
    <lineage>
        <taxon>Eukaryota</taxon>
        <taxon>Metazoa</taxon>
        <taxon>Ecdysozoa</taxon>
        <taxon>Arthropoda</taxon>
        <taxon>Hexapoda</taxon>
        <taxon>Insecta</taxon>
        <taxon>Pterygota</taxon>
        <taxon>Neoptera</taxon>
        <taxon>Endopterygota</taxon>
        <taxon>Diptera</taxon>
        <taxon>Brachycera</taxon>
        <taxon>Muscomorpha</taxon>
        <taxon>Ephydroidea</taxon>
        <taxon>Drosophilidae</taxon>
        <taxon>Drosophila</taxon>
    </lineage>
</organism>
<feature type="region of interest" description="Disordered" evidence="7">
    <location>
        <begin position="31"/>
        <end position="56"/>
    </location>
</feature>
<keyword evidence="5" id="KW-0206">Cytoskeleton</keyword>
<dbReference type="Gene3D" id="1.20.5.170">
    <property type="match status" value="1"/>
</dbReference>
<evidence type="ECO:0000256" key="1">
    <source>
        <dbReference type="ARBA" id="ARBA00004300"/>
    </source>
</evidence>
<feature type="region of interest" description="Disordered" evidence="7">
    <location>
        <begin position="539"/>
        <end position="568"/>
    </location>
</feature>
<feature type="compositionally biased region" description="Polar residues" evidence="7">
    <location>
        <begin position="548"/>
        <end position="557"/>
    </location>
</feature>
<gene>
    <name evidence="9" type="primary">Dmoj\GI11357</name>
    <name evidence="9" type="ORF">Dmoj_GI11357</name>
</gene>
<evidence type="ECO:0000313" key="10">
    <source>
        <dbReference type="Proteomes" id="UP000009192"/>
    </source>
</evidence>
<keyword evidence="2" id="KW-0963">Cytoplasm</keyword>
<dbReference type="GO" id="GO:0007165">
    <property type="term" value="P:signal transduction"/>
    <property type="evidence" value="ECO:0007669"/>
    <property type="project" value="InterPro"/>
</dbReference>
<dbReference type="Pfam" id="PF10495">
    <property type="entry name" value="PACT_coil_coil"/>
    <property type="match status" value="1"/>
</dbReference>
<dbReference type="Proteomes" id="UP000009192">
    <property type="component" value="Unassembled WGS sequence"/>
</dbReference>
<evidence type="ECO:0000259" key="8">
    <source>
        <dbReference type="Pfam" id="PF10495"/>
    </source>
</evidence>
<feature type="compositionally biased region" description="Basic and acidic residues" evidence="7">
    <location>
        <begin position="1902"/>
        <end position="1913"/>
    </location>
</feature>
<feature type="region of interest" description="Disordered" evidence="7">
    <location>
        <begin position="918"/>
        <end position="977"/>
    </location>
</feature>
<accession>A0A0Q9XDV9</accession>
<feature type="region of interest" description="Disordered" evidence="7">
    <location>
        <begin position="247"/>
        <end position="270"/>
    </location>
</feature>
<evidence type="ECO:0000256" key="2">
    <source>
        <dbReference type="ARBA" id="ARBA00022490"/>
    </source>
</evidence>
<keyword evidence="3" id="KW-0597">Phosphoprotein</keyword>
<feature type="compositionally biased region" description="Polar residues" evidence="7">
    <location>
        <begin position="366"/>
        <end position="389"/>
    </location>
</feature>
<feature type="domain" description="Pericentrin/AKAP-450 centrosomal targeting" evidence="8">
    <location>
        <begin position="2657"/>
        <end position="2732"/>
    </location>
</feature>
<dbReference type="GO" id="GO:0060090">
    <property type="term" value="F:molecular adaptor activity"/>
    <property type="evidence" value="ECO:0007669"/>
    <property type="project" value="InterPro"/>
</dbReference>
<evidence type="ECO:0000256" key="4">
    <source>
        <dbReference type="ARBA" id="ARBA00023054"/>
    </source>
</evidence>
<dbReference type="PANTHER" id="PTHR44981">
    <property type="entry name" value="PERICENTRIN-LIKE PROTEIN, ISOFORM F"/>
    <property type="match status" value="1"/>
</dbReference>
<feature type="region of interest" description="Disordered" evidence="7">
    <location>
        <begin position="288"/>
        <end position="422"/>
    </location>
</feature>
<feature type="region of interest" description="Disordered" evidence="7">
    <location>
        <begin position="2382"/>
        <end position="2414"/>
    </location>
</feature>
<proteinExistence type="predicted"/>
<sequence length="2862" mass="323090">MNLYTIYDWITSLLRTGSGSVFYKAVEAPEQPAAPPQPATVSSLQQQPHTRPPASRSCIAQNVDVEFIPTLSFLFHASAAVSDTPADREQEHERQQHAASEAGDDIDCSGTKSDDDNESTHTYIISRSSFTAATGSSTTPYAVTSTDTADLLNNLSLTEDEQTVSSFSIEPPTSSMSIEMADQQRYTTTATSATATTTSAETNSADLAPRGVTQTTVTTTTSSSIEEDIEEAIEISEVEEQLNSNIDSLSDVGGKGPSKHIAKSESSDEAAQFGIDDAQLSGGQLAQHFLADEESDDEDADPPSPKDQATATDDDDFDISLPLEGRKPMHSRHEDNAEESPHRHDEGESLSNQSTTDDVSDFVDEPQQTTDSAIEPQNAQSGSVAASTMASALSEAAEPESRLADSELEEGVDAHSEQDHSMEEIVATNESIEITYNAEEGVASSSLLSASQNQNISACLDVAEPAETCTVEQLKLPQLQSPQIVDYKTTNILETVRLEPEPLDRIMVNLKGDDDEDEDEECAMQLLKLRLMAMNQQTQVDTGAKGSPTESPASQEPGTMELKQMERVPLTEFSKDVLEDITEESERLLSISTTAEDPKSLSMEESKTLQETKVGSNSSLVSLNMLKQLESKVQDLHSQLESKDNCLASLNLQLEAARQESSVGPASARDSSSLVTSSTEYRTFLEEFGAPTLDIYVELSRRDEMIAKLMESLQQSLNVRGQLQSDSERLGEEVHSLRRQLHEAIDAVKRSGGWPDQQGNIGQRISEISMDLISESDDDMERNFLTDQEGDRVSRSSRERQLSVPIDDLGVEPLPPEWPPAFSKQIEQFQKCLLPGEVRPFLLVQRKFDDYLSQQLAQCREQCAQELKISRDQWECEKLANEQAQRDAHAKQMEELRKYFEHRCADLEKQFSDEVFSHKSQHLGGDSSSECSEVDQLPEETASKDSSPRKRKRAELLLSPSHRQITPSGLDPKEPKDNVSQQVADIKIFYQAHIDELKRSHAEQVRQLKERIKFYERHQSDDDYLSLLSECAVDDQHWPKELILLREKFTAKSQLEITQLNIKHAEEMSRMKLEYEKQLNRKNKRHLTFDSGRDLQHIITERDGLRQLSKSFRSVLCRLAKCVANCEGDLNATLSEEMQRLLTQSRSQDGGDDVEHTLSSSLLQGSFNNSKHLRLVPDVHSLLEVVEDPSLVQFIDSKNPDDQNDYFDLGDCLERLKAEAAYLLQLSEDLEKQRAIQSVDRQDEPEKQEHELCCEAEDGLKTTAPLPSTQQQLLHDLLRTNSLNDQHLGVAHQRRTSNGALGTKPHSSLPIDLQQQSGNASELSFQLVELKNRLIKSEADRQNLQQQLTHTIDRNAELGQELQALRDQLSQLNSLNHTDYAEGYGLGDMKSSQTLDQSSASFVQLQERARHLLTSPTQQQSQEPGNATVVLLQMIEDFCREGDKVVESGKKDREDLQSQIDTADKQLKATRQFLEEQAAEREQERDEFHREIERLKVQLREKEKERSSFANASEELRGMKETHYAILEAQLREVNQQLSDSNDKRDKMETELKASIDKIFVLREIISELETQVQTKALNEQVLDEKVKQLEDYIQIQLRSNDALTQEVHSLKTDIGESYQTRIRQLEDKLQQGLPSAETAVVLKQVADQLLLIETTLEQKTKTLESLHNSNTTSNSCSLSATEDVSAHGANRQPAEGSPKHSQTVEGVQRVVEKLEKHTRVEEAAIKRIRDLEMQVTQMRSGCVELQHERDSLQGRIDEQTHRISTLQKRLEEQRQRAEQLHRAGTSDLNTRIHELQNDVRNLGEQLSARDKQMATMQQQLQRSKDEIVRLEAELAVRTQPDRSLVERLEAEVLQKGNELQKLRETIHTEMINRQALPDLMQTMLADKNDEIDHLQQQLQAKERELQAAKDHSSQASSPAGGKQDASGKHSARTLSDIGSITEFPEPDVERRATCRSLNAPLQLPEAAGGFFHQTMETSKEAVANLTYKRTDDLSEFVVAHPVNTFEHPHYFQDQNARGLTTAISADLTPGLVPRQINFSNLTEDSKLKTPSLLMQTPELPKAMPSPELQQLKQKLSALEEERHKQRIEMEANLVDLQEQLSREKNLVERQQKLLRDHEESEKKYRLRVDSLEEKILENAAQEAAERETLRKELNLVSAAHAQCEQQHKAAAATRKREVESLNAEIKEKTLRNRELADQLQSAQLRSEDLQRQVQALERDLERLRNSEQSSKQYSVDEIAQQVEKELNYSAQLDSNILKAIESEEENNLDKLHQKDVQTEADPSRGNGNGHGTDDENFTGERDLLNQLEAARAQLAVEREQAESLSKELLSEKQHSQEIQEQDVLIIEAMRKRLEAVLEAEDELHKQLDMERERCDRLQTQLTSLQRAESRRSSGLLKSPTDSPRKSPRADFESELCDRLRSELKLLTAQNERERERSADAQRSSERERQRYEKELQERVAYCERLKQEMEKLARDKESAEMELEHFNERLTLQANEIESLEARMVTLQEAETRRASTRARQHQEQAKLQAEIHELKAKLLTAESEKNSLELKINQLRFDVARSSQRESKLSEALAQANDRLAHSMEETVPAQFLQKMKEINTLLAENTQENKQMAETVQYLVGERIALQKKCEELGGNGGANASELEERCRQLLGRYLRVESHRKALVYQKRYLKLTLEGYQASEQLALQNIAGGAGFKVSQPKPNKKKLFKTVALAIIAIQRIKYIGRIWHTGKRIVSKSIFTITQQRTGPCLNLNVAPPLPVNQSQLSANLNNTLPTNTHSTAARMSYAPASPSLAPAVNFSTLQPIVLTQDYALQTSAPFNNNNNDSNHKKLEATLPSLATLDWTTTQKAKRIHSRHH</sequence>
<feature type="region of interest" description="Disordered" evidence="7">
    <location>
        <begin position="183"/>
        <end position="203"/>
    </location>
</feature>
<feature type="region of interest" description="Disordered" evidence="7">
    <location>
        <begin position="588"/>
        <end position="613"/>
    </location>
</feature>
<feature type="region of interest" description="Disordered" evidence="7">
    <location>
        <begin position="1666"/>
        <end position="1706"/>
    </location>
</feature>
<dbReference type="OrthoDB" id="2020852at2759"/>
<feature type="region of interest" description="Disordered" evidence="7">
    <location>
        <begin position="2278"/>
        <end position="2299"/>
    </location>
</feature>
<dbReference type="GO" id="GO:0005737">
    <property type="term" value="C:cytoplasm"/>
    <property type="evidence" value="ECO:0007669"/>
    <property type="project" value="UniProtKB-ARBA"/>
</dbReference>
<dbReference type="InterPro" id="IPR019528">
    <property type="entry name" value="PACT_domain"/>
</dbReference>
<evidence type="ECO:0000256" key="5">
    <source>
        <dbReference type="ARBA" id="ARBA00023212"/>
    </source>
</evidence>